<proteinExistence type="inferred from homology"/>
<name>A0A523BFU8_9CREN</name>
<dbReference type="AlphaFoldDB" id="A0A523BFU8"/>
<comment type="caution">
    <text evidence="3">The sequence shown here is derived from an EMBL/GenBank/DDBJ whole genome shotgun (WGS) entry which is preliminary data.</text>
</comment>
<protein>
    <recommendedName>
        <fullName evidence="1">Protein DSO08_01260</fullName>
    </recommendedName>
</protein>
<organism evidence="3 4">
    <name type="scientific">Thermoproteota archaeon</name>
    <dbReference type="NCBI Taxonomy" id="2056631"/>
    <lineage>
        <taxon>Archaea</taxon>
        <taxon>Thermoproteota</taxon>
    </lineage>
</organism>
<dbReference type="NCBIfam" id="TIGR04335">
    <property type="entry name" value="AmmeMemoSam_A"/>
    <property type="match status" value="1"/>
</dbReference>
<reference evidence="3 4" key="1">
    <citation type="journal article" date="2019" name="Nat. Microbiol.">
        <title>Expanding anaerobic alkane metabolism in the domain of Archaea.</title>
        <authorList>
            <person name="Wang Y."/>
            <person name="Wegener G."/>
            <person name="Hou J."/>
            <person name="Wang F."/>
            <person name="Xiao X."/>
        </authorList>
    </citation>
    <scope>NUCLEOTIDE SEQUENCE [LARGE SCALE GENOMIC DNA]</scope>
    <source>
        <strain evidence="3">WYZ-LMO10</strain>
    </source>
</reference>
<dbReference type="Gene3D" id="3.30.1490.150">
    <property type="entry name" value="Hypothetical protein ph0010, domain 2"/>
    <property type="match status" value="1"/>
</dbReference>
<dbReference type="Gene3D" id="3.30.700.20">
    <property type="entry name" value="Hypothetical protein ph0010, domain 1"/>
    <property type="match status" value="1"/>
</dbReference>
<dbReference type="InterPro" id="IPR023473">
    <property type="entry name" value="AMMECR1"/>
</dbReference>
<dbReference type="InterPro" id="IPR023472">
    <property type="entry name" value="Uncharacterised_MJ0810"/>
</dbReference>
<dbReference type="PANTHER" id="PTHR13016:SF0">
    <property type="entry name" value="AMME SYNDROME CANDIDATE GENE 1 PROTEIN"/>
    <property type="match status" value="1"/>
</dbReference>
<dbReference type="InterPro" id="IPR027623">
    <property type="entry name" value="AmmeMemoSam_A"/>
</dbReference>
<evidence type="ECO:0000259" key="2">
    <source>
        <dbReference type="PROSITE" id="PS51112"/>
    </source>
</evidence>
<dbReference type="PROSITE" id="PS51112">
    <property type="entry name" value="AMMECR1"/>
    <property type="match status" value="1"/>
</dbReference>
<dbReference type="InterPro" id="IPR027485">
    <property type="entry name" value="AMMECR1_N"/>
</dbReference>
<dbReference type="Proteomes" id="UP000315399">
    <property type="component" value="Unassembled WGS sequence"/>
</dbReference>
<dbReference type="SUPFAM" id="SSF143447">
    <property type="entry name" value="AMMECR1-like"/>
    <property type="match status" value="1"/>
</dbReference>
<dbReference type="InterPro" id="IPR002733">
    <property type="entry name" value="AMMECR1_domain"/>
</dbReference>
<evidence type="ECO:0000256" key="1">
    <source>
        <dbReference type="HAMAP-Rule" id="MF_00645"/>
    </source>
</evidence>
<evidence type="ECO:0000313" key="3">
    <source>
        <dbReference type="EMBL" id="TDA39823.1"/>
    </source>
</evidence>
<dbReference type="NCBIfam" id="TIGR00296">
    <property type="entry name" value="TIGR00296 family protein"/>
    <property type="match status" value="1"/>
</dbReference>
<dbReference type="PANTHER" id="PTHR13016">
    <property type="entry name" value="AMMECR1 HOMOLOG"/>
    <property type="match status" value="1"/>
</dbReference>
<dbReference type="EMBL" id="QNVH01000006">
    <property type="protein sequence ID" value="TDA39823.1"/>
    <property type="molecule type" value="Genomic_DNA"/>
</dbReference>
<accession>A0A523BFU8</accession>
<feature type="domain" description="AMMECR1" evidence="2">
    <location>
        <begin position="7"/>
        <end position="201"/>
    </location>
</feature>
<dbReference type="HAMAP" id="MF_00645">
    <property type="entry name" value="AMMECR1"/>
    <property type="match status" value="1"/>
</dbReference>
<sequence>MSLLSLEEGTFLVRLARSTVTNYLKESKKPVPPQPPSPRLYEKSGAFVTIEKLIGEERILRGCIGYPLPHLPLIEAVMESAISAALEDPRFPPLKIDELKEVVFEVSVLTPPTLLRVNDPKEYPKRIRVGRDGLVVEMGFYKGLLLPQVPVEYGWDEETFLSECCMKAGLPPDSWLSRDLKVYVFTAEVFTETSPGGEVVQKKLM</sequence>
<evidence type="ECO:0000313" key="4">
    <source>
        <dbReference type="Proteomes" id="UP000315399"/>
    </source>
</evidence>
<dbReference type="InterPro" id="IPR036071">
    <property type="entry name" value="AMMECR1_dom_sf"/>
</dbReference>
<dbReference type="Pfam" id="PF01871">
    <property type="entry name" value="AMMECR1"/>
    <property type="match status" value="1"/>
</dbReference>
<gene>
    <name evidence="3" type="ORF">DSO08_01260</name>
</gene>